<dbReference type="PANTHER" id="PTHR13341">
    <property type="entry name" value="MIR-INTERACTING SAPOSIN-LIKE PROTEIN"/>
    <property type="match status" value="1"/>
</dbReference>
<dbReference type="AlphaFoldDB" id="A0A7S0G3G4"/>
<dbReference type="Pfam" id="PF11938">
    <property type="entry name" value="DUF3456"/>
    <property type="match status" value="1"/>
</dbReference>
<name>A0A7S0G3G4_9RHOD</name>
<evidence type="ECO:0000259" key="2">
    <source>
        <dbReference type="Pfam" id="PF11938"/>
    </source>
</evidence>
<keyword evidence="1" id="KW-0732">Signal</keyword>
<feature type="signal peptide" evidence="1">
    <location>
        <begin position="1"/>
        <end position="22"/>
    </location>
</feature>
<sequence>MSAALRWISLTLLILGVALAEAKLPRGFSKEMHCSACQRIVQEFTEEIEKEDGTAEIDTGSYRVNSQGKQTGRKKIPYKKSTLHIENVFETVCPRMTKFYRKSKSGDFFVKRELYLDLDHELNADVDDDHLSKHQLTNICNAIVDESPDDLIDLMKNENTYEGLFLEICTRMFDICTPESGGKGEESGDKDL</sequence>
<dbReference type="PANTHER" id="PTHR13341:SF2">
    <property type="entry name" value="PROTEIN SEELE"/>
    <property type="match status" value="1"/>
</dbReference>
<accession>A0A7S0G3G4</accession>
<feature type="domain" description="DUF3456" evidence="2">
    <location>
        <begin position="33"/>
        <end position="176"/>
    </location>
</feature>
<dbReference type="EMBL" id="HBEK01013224">
    <property type="protein sequence ID" value="CAD8397251.1"/>
    <property type="molecule type" value="Transcribed_RNA"/>
</dbReference>
<dbReference type="GO" id="GO:0005783">
    <property type="term" value="C:endoplasmic reticulum"/>
    <property type="evidence" value="ECO:0007669"/>
    <property type="project" value="TreeGrafter"/>
</dbReference>
<evidence type="ECO:0000313" key="3">
    <source>
        <dbReference type="EMBL" id="CAD8397251.1"/>
    </source>
</evidence>
<proteinExistence type="predicted"/>
<organism evidence="3">
    <name type="scientific">Rhodosorus marinus</name>
    <dbReference type="NCBI Taxonomy" id="101924"/>
    <lineage>
        <taxon>Eukaryota</taxon>
        <taxon>Rhodophyta</taxon>
        <taxon>Stylonematophyceae</taxon>
        <taxon>Stylonematales</taxon>
        <taxon>Stylonemataceae</taxon>
        <taxon>Rhodosorus</taxon>
    </lineage>
</organism>
<feature type="chain" id="PRO_5031295142" description="DUF3456 domain-containing protein" evidence="1">
    <location>
        <begin position="23"/>
        <end position="192"/>
    </location>
</feature>
<protein>
    <recommendedName>
        <fullName evidence="2">DUF3456 domain-containing protein</fullName>
    </recommendedName>
</protein>
<reference evidence="3" key="1">
    <citation type="submission" date="2021-01" db="EMBL/GenBank/DDBJ databases">
        <authorList>
            <person name="Corre E."/>
            <person name="Pelletier E."/>
            <person name="Niang G."/>
            <person name="Scheremetjew M."/>
            <person name="Finn R."/>
            <person name="Kale V."/>
            <person name="Holt S."/>
            <person name="Cochrane G."/>
            <person name="Meng A."/>
            <person name="Brown T."/>
            <person name="Cohen L."/>
        </authorList>
    </citation>
    <scope>NUCLEOTIDE SEQUENCE</scope>
    <source>
        <strain evidence="3">UTEX LB 2760</strain>
    </source>
</reference>
<gene>
    <name evidence="3" type="ORF">RMAR0315_LOCUS7240</name>
</gene>
<dbReference type="InterPro" id="IPR021852">
    <property type="entry name" value="DUF3456"/>
</dbReference>
<evidence type="ECO:0000256" key="1">
    <source>
        <dbReference type="SAM" id="SignalP"/>
    </source>
</evidence>
<dbReference type="InterPro" id="IPR042415">
    <property type="entry name" value="CNPY"/>
</dbReference>